<dbReference type="PANTHER" id="PTHR47178">
    <property type="entry name" value="MONOOXYGENASE, FAD-BINDING"/>
    <property type="match status" value="1"/>
</dbReference>
<evidence type="ECO:0000256" key="5">
    <source>
        <dbReference type="ARBA" id="ARBA00023033"/>
    </source>
</evidence>
<reference evidence="7" key="1">
    <citation type="journal article" date="2023" name="Mol. Phylogenet. Evol.">
        <title>Genome-scale phylogeny and comparative genomics of the fungal order Sordariales.</title>
        <authorList>
            <person name="Hensen N."/>
            <person name="Bonometti L."/>
            <person name="Westerberg I."/>
            <person name="Brannstrom I.O."/>
            <person name="Guillou S."/>
            <person name="Cros-Aarteil S."/>
            <person name="Calhoun S."/>
            <person name="Haridas S."/>
            <person name="Kuo A."/>
            <person name="Mondo S."/>
            <person name="Pangilinan J."/>
            <person name="Riley R."/>
            <person name="LaButti K."/>
            <person name="Andreopoulos B."/>
            <person name="Lipzen A."/>
            <person name="Chen C."/>
            <person name="Yan M."/>
            <person name="Daum C."/>
            <person name="Ng V."/>
            <person name="Clum A."/>
            <person name="Steindorff A."/>
            <person name="Ohm R.A."/>
            <person name="Martin F."/>
            <person name="Silar P."/>
            <person name="Natvig D.O."/>
            <person name="Lalanne C."/>
            <person name="Gautier V."/>
            <person name="Ament-Velasquez S.L."/>
            <person name="Kruys A."/>
            <person name="Hutchinson M.I."/>
            <person name="Powell A.J."/>
            <person name="Barry K."/>
            <person name="Miller A.N."/>
            <person name="Grigoriev I.V."/>
            <person name="Debuchy R."/>
            <person name="Gladieux P."/>
            <person name="Hiltunen Thoren M."/>
            <person name="Johannesson H."/>
        </authorList>
    </citation>
    <scope>NUCLEOTIDE SEQUENCE</scope>
    <source>
        <strain evidence="7">PSN309</strain>
    </source>
</reference>
<feature type="domain" description="FAD-binding" evidence="6">
    <location>
        <begin position="125"/>
        <end position="373"/>
    </location>
</feature>
<dbReference type="GO" id="GO:0004497">
    <property type="term" value="F:monooxygenase activity"/>
    <property type="evidence" value="ECO:0007669"/>
    <property type="project" value="UniProtKB-KW"/>
</dbReference>
<evidence type="ECO:0000313" key="7">
    <source>
        <dbReference type="EMBL" id="KAK4185124.1"/>
    </source>
</evidence>
<dbReference type="EMBL" id="MU864461">
    <property type="protein sequence ID" value="KAK4185124.1"/>
    <property type="molecule type" value="Genomic_DNA"/>
</dbReference>
<dbReference type="Pfam" id="PF01494">
    <property type="entry name" value="FAD_binding_3"/>
    <property type="match status" value="1"/>
</dbReference>
<evidence type="ECO:0000313" key="8">
    <source>
        <dbReference type="Proteomes" id="UP001302126"/>
    </source>
</evidence>
<dbReference type="AlphaFoldDB" id="A0AAN7AFW0"/>
<dbReference type="PRINTS" id="PR00420">
    <property type="entry name" value="RNGMNOXGNASE"/>
</dbReference>
<keyword evidence="8" id="KW-1185">Reference proteome</keyword>
<keyword evidence="2" id="KW-0285">Flavoprotein</keyword>
<dbReference type="Pfam" id="PF13450">
    <property type="entry name" value="NAD_binding_8"/>
    <property type="match status" value="1"/>
</dbReference>
<evidence type="ECO:0000256" key="1">
    <source>
        <dbReference type="ARBA" id="ARBA00001974"/>
    </source>
</evidence>
<evidence type="ECO:0000259" key="6">
    <source>
        <dbReference type="Pfam" id="PF01494"/>
    </source>
</evidence>
<evidence type="ECO:0000256" key="3">
    <source>
        <dbReference type="ARBA" id="ARBA00022827"/>
    </source>
</evidence>
<evidence type="ECO:0000256" key="2">
    <source>
        <dbReference type="ARBA" id="ARBA00022630"/>
    </source>
</evidence>
<dbReference type="InterPro" id="IPR002938">
    <property type="entry name" value="FAD-bd"/>
</dbReference>
<organism evidence="7 8">
    <name type="scientific">Podospora australis</name>
    <dbReference type="NCBI Taxonomy" id="1536484"/>
    <lineage>
        <taxon>Eukaryota</taxon>
        <taxon>Fungi</taxon>
        <taxon>Dikarya</taxon>
        <taxon>Ascomycota</taxon>
        <taxon>Pezizomycotina</taxon>
        <taxon>Sordariomycetes</taxon>
        <taxon>Sordariomycetidae</taxon>
        <taxon>Sordariales</taxon>
        <taxon>Podosporaceae</taxon>
        <taxon>Podospora</taxon>
    </lineage>
</organism>
<keyword evidence="3" id="KW-0274">FAD</keyword>
<dbReference type="Proteomes" id="UP001302126">
    <property type="component" value="Unassembled WGS sequence"/>
</dbReference>
<dbReference type="SUPFAM" id="SSF51905">
    <property type="entry name" value="FAD/NAD(P)-binding domain"/>
    <property type="match status" value="1"/>
</dbReference>
<gene>
    <name evidence="7" type="ORF">QBC35DRAFT_454601</name>
</gene>
<comment type="cofactor">
    <cofactor evidence="1">
        <name>FAD</name>
        <dbReference type="ChEBI" id="CHEBI:57692"/>
    </cofactor>
</comment>
<proteinExistence type="predicted"/>
<dbReference type="GO" id="GO:0071949">
    <property type="term" value="F:FAD binding"/>
    <property type="evidence" value="ECO:0007669"/>
    <property type="project" value="InterPro"/>
</dbReference>
<keyword evidence="5" id="KW-0503">Monooxygenase</keyword>
<sequence>MAPPDADLPTIAIIGAGITGLLLAQGLQKNGYKVTVYEKENYLGEKVREWTMLLHWAWPVITKLIPPNLLEEVNAAYTDPSYPYDDKEIESIPFYNGLTGQLILNVPSAARRISRTRFRRLCSQGVDIHWGASITAINIPEPNDKDPVMITFANGKTAQADLVIGADGPNSFVRRFLVGEDKAKPAPTTIAIGNGLVKYTTAEMALKVRAPSPICALGTLPGMAVFSAVQEVPDPNDPATWTFHTALIWNEPSSPIVFLDGPKASKKVQEKIASISLAEPFRSAFHEIDPAHCNFIVSRLHSWETIPWSGGKVTLAGDAAHALLPARGQGLNQALADVDSFVTQFIRVKEGQITVREALGKYEEELFERGPSAVSNSLEDSKELMTPVGFERGRVASNGFRQVKN</sequence>
<dbReference type="PANTHER" id="PTHR47178:SF3">
    <property type="entry name" value="FAD-BINDING DOMAIN-CONTAINING PROTEIN"/>
    <property type="match status" value="1"/>
</dbReference>
<dbReference type="Gene3D" id="3.50.50.60">
    <property type="entry name" value="FAD/NAD(P)-binding domain"/>
    <property type="match status" value="1"/>
</dbReference>
<name>A0AAN7AFW0_9PEZI</name>
<keyword evidence="4" id="KW-0560">Oxidoreductase</keyword>
<comment type="caution">
    <text evidence="7">The sequence shown here is derived from an EMBL/GenBank/DDBJ whole genome shotgun (WGS) entry which is preliminary data.</text>
</comment>
<accession>A0AAN7AFW0</accession>
<dbReference type="InterPro" id="IPR036188">
    <property type="entry name" value="FAD/NAD-bd_sf"/>
</dbReference>
<reference evidence="7" key="2">
    <citation type="submission" date="2023-05" db="EMBL/GenBank/DDBJ databases">
        <authorList>
            <consortium name="Lawrence Berkeley National Laboratory"/>
            <person name="Steindorff A."/>
            <person name="Hensen N."/>
            <person name="Bonometti L."/>
            <person name="Westerberg I."/>
            <person name="Brannstrom I.O."/>
            <person name="Guillou S."/>
            <person name="Cros-Aarteil S."/>
            <person name="Calhoun S."/>
            <person name="Haridas S."/>
            <person name="Kuo A."/>
            <person name="Mondo S."/>
            <person name="Pangilinan J."/>
            <person name="Riley R."/>
            <person name="Labutti K."/>
            <person name="Andreopoulos B."/>
            <person name="Lipzen A."/>
            <person name="Chen C."/>
            <person name="Yanf M."/>
            <person name="Daum C."/>
            <person name="Ng V."/>
            <person name="Clum A."/>
            <person name="Ohm R."/>
            <person name="Martin F."/>
            <person name="Silar P."/>
            <person name="Natvig D."/>
            <person name="Lalanne C."/>
            <person name="Gautier V."/>
            <person name="Ament-Velasquez S.L."/>
            <person name="Kruys A."/>
            <person name="Hutchinson M.I."/>
            <person name="Powell A.J."/>
            <person name="Barry K."/>
            <person name="Miller A.N."/>
            <person name="Grigoriev I.V."/>
            <person name="Debuchy R."/>
            <person name="Gladieux P."/>
            <person name="Thoren M.H."/>
            <person name="Johannesson H."/>
        </authorList>
    </citation>
    <scope>NUCLEOTIDE SEQUENCE</scope>
    <source>
        <strain evidence="7">PSN309</strain>
    </source>
</reference>
<evidence type="ECO:0000256" key="4">
    <source>
        <dbReference type="ARBA" id="ARBA00023002"/>
    </source>
</evidence>
<protein>
    <recommendedName>
        <fullName evidence="6">FAD-binding domain-containing protein</fullName>
    </recommendedName>
</protein>